<protein>
    <submittedName>
        <fullName evidence="2">Uncharacterized protein</fullName>
    </submittedName>
</protein>
<sequence>MENNTVAHIAMVAWRVIRPSALGEPVTITAADVLIARGLSTLKAQAFLDGLPYEQQSLIRLALVDPAGDSYFEEAVLKTYERFGGANQLSSESNSNSDSQASAGTQSESTTVDGGGKLTSS</sequence>
<dbReference type="AlphaFoldDB" id="A0A2V4E7J7"/>
<comment type="caution">
    <text evidence="2">The sequence shown here is derived from an EMBL/GenBank/DDBJ whole genome shotgun (WGS) entry which is preliminary data.</text>
</comment>
<gene>
    <name evidence="2" type="ORF">DKK70_09505</name>
</gene>
<reference evidence="2 3" key="1">
    <citation type="submission" date="2018-05" db="EMBL/GenBank/DDBJ databases">
        <title>Reference genomes for bee gut microbiota database.</title>
        <authorList>
            <person name="Ellegaard K.M."/>
        </authorList>
    </citation>
    <scope>NUCLEOTIDE SEQUENCE [LARGE SCALE GENOMIC DNA]</scope>
    <source>
        <strain evidence="2 3">ESL0182</strain>
    </source>
</reference>
<feature type="region of interest" description="Disordered" evidence="1">
    <location>
        <begin position="87"/>
        <end position="121"/>
    </location>
</feature>
<dbReference type="RefSeq" id="WP_110433787.1">
    <property type="nucleotide sequence ID" value="NZ_QGLR01000011.1"/>
</dbReference>
<proteinExistence type="predicted"/>
<evidence type="ECO:0000313" key="2">
    <source>
        <dbReference type="EMBL" id="PXZ06886.1"/>
    </source>
</evidence>
<organism evidence="2 3">
    <name type="scientific">Gilliamella apicola</name>
    <dbReference type="NCBI Taxonomy" id="1196095"/>
    <lineage>
        <taxon>Bacteria</taxon>
        <taxon>Pseudomonadati</taxon>
        <taxon>Pseudomonadota</taxon>
        <taxon>Gammaproteobacteria</taxon>
        <taxon>Orbales</taxon>
        <taxon>Orbaceae</taxon>
        <taxon>Gilliamella</taxon>
    </lineage>
</organism>
<dbReference type="EMBL" id="QGLR01000011">
    <property type="protein sequence ID" value="PXZ06886.1"/>
    <property type="molecule type" value="Genomic_DNA"/>
</dbReference>
<name>A0A2V4E7J7_9GAMM</name>
<keyword evidence="3" id="KW-1185">Reference proteome</keyword>
<dbReference type="Proteomes" id="UP000247932">
    <property type="component" value="Unassembled WGS sequence"/>
</dbReference>
<evidence type="ECO:0000313" key="3">
    <source>
        <dbReference type="Proteomes" id="UP000247932"/>
    </source>
</evidence>
<feature type="compositionally biased region" description="Low complexity" evidence="1">
    <location>
        <begin position="87"/>
        <end position="103"/>
    </location>
</feature>
<dbReference type="OrthoDB" id="9763949at2"/>
<evidence type="ECO:0000256" key="1">
    <source>
        <dbReference type="SAM" id="MobiDB-lite"/>
    </source>
</evidence>
<accession>A0A2V4E7J7</accession>